<comment type="subcellular location">
    <subcellularLocation>
        <location evidence="1">Endoplasmic reticulum membrane</location>
        <topology evidence="1">Multi-pass membrane protein</topology>
    </subcellularLocation>
</comment>
<feature type="transmembrane region" description="Helical" evidence="9">
    <location>
        <begin position="284"/>
        <end position="306"/>
    </location>
</feature>
<comment type="similarity">
    <text evidence="2">Belongs to the peptidase A22B family.</text>
</comment>
<feature type="compositionally biased region" description="Basic and acidic residues" evidence="8">
    <location>
        <begin position="377"/>
        <end position="390"/>
    </location>
</feature>
<dbReference type="InterPro" id="IPR006639">
    <property type="entry name" value="Preselin/SPP"/>
</dbReference>
<dbReference type="GO" id="GO:0033619">
    <property type="term" value="P:membrane protein proteolysis"/>
    <property type="evidence" value="ECO:0007669"/>
    <property type="project" value="TreeGrafter"/>
</dbReference>
<evidence type="ECO:0000256" key="5">
    <source>
        <dbReference type="ARBA" id="ARBA00022824"/>
    </source>
</evidence>
<reference evidence="10 11" key="1">
    <citation type="submission" date="2014-04" db="EMBL/GenBank/DDBJ databases">
        <authorList>
            <consortium name="DOE Joint Genome Institute"/>
            <person name="Kuo A."/>
            <person name="Kohler A."/>
            <person name="Nagy L.G."/>
            <person name="Floudas D."/>
            <person name="Copeland A."/>
            <person name="Barry K.W."/>
            <person name="Cichocki N."/>
            <person name="Veneault-Fourrey C."/>
            <person name="LaButti K."/>
            <person name="Lindquist E.A."/>
            <person name="Lipzen A."/>
            <person name="Lundell T."/>
            <person name="Morin E."/>
            <person name="Murat C."/>
            <person name="Sun H."/>
            <person name="Tunlid A."/>
            <person name="Henrissat B."/>
            <person name="Grigoriev I.V."/>
            <person name="Hibbett D.S."/>
            <person name="Martin F."/>
            <person name="Nordberg H.P."/>
            <person name="Cantor M.N."/>
            <person name="Hua S.X."/>
        </authorList>
    </citation>
    <scope>NUCLEOTIDE SEQUENCE [LARGE SCALE GENOMIC DNA]</scope>
    <source>
        <strain evidence="10 11">Foug A</strain>
    </source>
</reference>
<evidence type="ECO:0000256" key="1">
    <source>
        <dbReference type="ARBA" id="ARBA00004477"/>
    </source>
</evidence>
<keyword evidence="6 9" id="KW-1133">Transmembrane helix</keyword>
<evidence type="ECO:0000313" key="11">
    <source>
        <dbReference type="Proteomes" id="UP000053989"/>
    </source>
</evidence>
<reference evidence="11" key="2">
    <citation type="submission" date="2015-01" db="EMBL/GenBank/DDBJ databases">
        <title>Evolutionary Origins and Diversification of the Mycorrhizal Mutualists.</title>
        <authorList>
            <consortium name="DOE Joint Genome Institute"/>
            <consortium name="Mycorrhizal Genomics Consortium"/>
            <person name="Kohler A."/>
            <person name="Kuo A."/>
            <person name="Nagy L.G."/>
            <person name="Floudas D."/>
            <person name="Copeland A."/>
            <person name="Barry K.W."/>
            <person name="Cichocki N."/>
            <person name="Veneault-Fourrey C."/>
            <person name="LaButti K."/>
            <person name="Lindquist E.A."/>
            <person name="Lipzen A."/>
            <person name="Lundell T."/>
            <person name="Morin E."/>
            <person name="Murat C."/>
            <person name="Riley R."/>
            <person name="Ohm R."/>
            <person name="Sun H."/>
            <person name="Tunlid A."/>
            <person name="Henrissat B."/>
            <person name="Grigoriev I.V."/>
            <person name="Hibbett D.S."/>
            <person name="Martin F."/>
        </authorList>
    </citation>
    <scope>NUCLEOTIDE SEQUENCE [LARGE SCALE GENOMIC DNA]</scope>
    <source>
        <strain evidence="11">Foug A</strain>
    </source>
</reference>
<feature type="transmembrane region" description="Helical" evidence="9">
    <location>
        <begin position="249"/>
        <end position="272"/>
    </location>
</feature>
<feature type="transmembrane region" description="Helical" evidence="9">
    <location>
        <begin position="202"/>
        <end position="223"/>
    </location>
</feature>
<evidence type="ECO:0000256" key="9">
    <source>
        <dbReference type="SAM" id="Phobius"/>
    </source>
</evidence>
<evidence type="ECO:0000313" key="10">
    <source>
        <dbReference type="EMBL" id="KIM69331.1"/>
    </source>
</evidence>
<feature type="region of interest" description="Disordered" evidence="8">
    <location>
        <begin position="35"/>
        <end position="59"/>
    </location>
</feature>
<gene>
    <name evidence="10" type="ORF">SCLCIDRAFT_103712</name>
</gene>
<dbReference type="GO" id="GO:0006465">
    <property type="term" value="P:signal peptide processing"/>
    <property type="evidence" value="ECO:0007669"/>
    <property type="project" value="TreeGrafter"/>
</dbReference>
<feature type="compositionally biased region" description="Basic residues" evidence="8">
    <location>
        <begin position="395"/>
        <end position="408"/>
    </location>
</feature>
<keyword evidence="5" id="KW-0256">Endoplasmic reticulum</keyword>
<feature type="transmembrane region" description="Helical" evidence="9">
    <location>
        <begin position="66"/>
        <end position="84"/>
    </location>
</feature>
<evidence type="ECO:0000256" key="3">
    <source>
        <dbReference type="ARBA" id="ARBA00022692"/>
    </source>
</evidence>
<dbReference type="GO" id="GO:0098554">
    <property type="term" value="C:cytoplasmic side of endoplasmic reticulum membrane"/>
    <property type="evidence" value="ECO:0007669"/>
    <property type="project" value="TreeGrafter"/>
</dbReference>
<feature type="transmembrane region" description="Helical" evidence="9">
    <location>
        <begin position="150"/>
        <end position="168"/>
    </location>
</feature>
<dbReference type="Proteomes" id="UP000053989">
    <property type="component" value="Unassembled WGS sequence"/>
</dbReference>
<dbReference type="Pfam" id="PF04258">
    <property type="entry name" value="Peptidase_A22B"/>
    <property type="match status" value="1"/>
</dbReference>
<sequence length="408" mass="44939">MDNVDWDLVSADVGLLTLACLSIFAGAFGSLSVRTHGAKSSSGPKSPDDEEDELEDTPERVSSNDAWIFPIIGSVALFGLYLIVKHFGKEWLNWFLAWYFSFIGALCVWKSAASFSRLVVGNERWKKFDRVRVFILKGPREVFSLSLRTPTLLLLPVCVVPSILYIWTASDQKSMVLTNILALALSHNALSMMKLDSFRTGCILLSGLFIYDIGWVFGTKVMVEVATSLDVPIKILWPKSLSFASERGATMLGLGDIVIPGTFIALALRYDYARSQSAKFTKPYFVVTLMAYVAGLVCTMVVMHVFGSAQPALLYLSPACICSFLVTAFIRGELRDAWGWSDDPEEKQQASPVAANASGQRDSAPAVSQGIDVLQVRTEDTRGEDREQSPEHAVTPRRKKGGKGRREA</sequence>
<dbReference type="PANTHER" id="PTHR12174:SF23">
    <property type="entry name" value="MINOR HISTOCOMPATIBILITY ANTIGEN H13"/>
    <property type="match status" value="1"/>
</dbReference>
<dbReference type="HOGENOM" id="CLU_023799_0_1_1"/>
<dbReference type="EMBL" id="KN822007">
    <property type="protein sequence ID" value="KIM69331.1"/>
    <property type="molecule type" value="Genomic_DNA"/>
</dbReference>
<evidence type="ECO:0000256" key="4">
    <source>
        <dbReference type="ARBA" id="ARBA00022801"/>
    </source>
</evidence>
<dbReference type="AlphaFoldDB" id="A0A0C3ENA2"/>
<keyword evidence="3 9" id="KW-0812">Transmembrane</keyword>
<evidence type="ECO:0000256" key="8">
    <source>
        <dbReference type="SAM" id="MobiDB-lite"/>
    </source>
</evidence>
<feature type="transmembrane region" description="Helical" evidence="9">
    <location>
        <begin position="13"/>
        <end position="33"/>
    </location>
</feature>
<keyword evidence="4" id="KW-0378">Hydrolase</keyword>
<feature type="region of interest" description="Disordered" evidence="8">
    <location>
        <begin position="341"/>
        <end position="408"/>
    </location>
</feature>
<evidence type="ECO:0008006" key="12">
    <source>
        <dbReference type="Google" id="ProtNLM"/>
    </source>
</evidence>
<dbReference type="FunCoup" id="A0A0C3ENA2">
    <property type="interactions" value="170"/>
</dbReference>
<dbReference type="GO" id="GO:0042500">
    <property type="term" value="F:aspartic endopeptidase activity, intramembrane cleaving"/>
    <property type="evidence" value="ECO:0007669"/>
    <property type="project" value="InterPro"/>
</dbReference>
<dbReference type="PANTHER" id="PTHR12174">
    <property type="entry name" value="SIGNAL PEPTIDE PEPTIDASE"/>
    <property type="match status" value="1"/>
</dbReference>
<protein>
    <recommendedName>
        <fullName evidence="12">Signal peptide peptidase-domain-containing protein</fullName>
    </recommendedName>
</protein>
<dbReference type="InterPro" id="IPR007369">
    <property type="entry name" value="Peptidase_A22B_SPP"/>
</dbReference>
<feature type="transmembrane region" description="Helical" evidence="9">
    <location>
        <begin position="312"/>
        <end position="330"/>
    </location>
</feature>
<keyword evidence="11" id="KW-1185">Reference proteome</keyword>
<dbReference type="GO" id="GO:0098553">
    <property type="term" value="C:lumenal side of endoplasmic reticulum membrane"/>
    <property type="evidence" value="ECO:0007669"/>
    <property type="project" value="TreeGrafter"/>
</dbReference>
<feature type="transmembrane region" description="Helical" evidence="9">
    <location>
        <begin position="96"/>
        <end position="120"/>
    </location>
</feature>
<proteinExistence type="inferred from homology"/>
<keyword evidence="7 9" id="KW-0472">Membrane</keyword>
<dbReference type="SMART" id="SM00730">
    <property type="entry name" value="PSN"/>
    <property type="match status" value="1"/>
</dbReference>
<evidence type="ECO:0000256" key="6">
    <source>
        <dbReference type="ARBA" id="ARBA00022989"/>
    </source>
</evidence>
<dbReference type="OrthoDB" id="29661at2759"/>
<dbReference type="STRING" id="1036808.A0A0C3ENA2"/>
<dbReference type="InParanoid" id="A0A0C3ENA2"/>
<evidence type="ECO:0000256" key="2">
    <source>
        <dbReference type="ARBA" id="ARBA00006859"/>
    </source>
</evidence>
<accession>A0A0C3ENA2</accession>
<evidence type="ECO:0000256" key="7">
    <source>
        <dbReference type="ARBA" id="ARBA00023136"/>
    </source>
</evidence>
<organism evidence="10 11">
    <name type="scientific">Scleroderma citrinum Foug A</name>
    <dbReference type="NCBI Taxonomy" id="1036808"/>
    <lineage>
        <taxon>Eukaryota</taxon>
        <taxon>Fungi</taxon>
        <taxon>Dikarya</taxon>
        <taxon>Basidiomycota</taxon>
        <taxon>Agaricomycotina</taxon>
        <taxon>Agaricomycetes</taxon>
        <taxon>Agaricomycetidae</taxon>
        <taxon>Boletales</taxon>
        <taxon>Sclerodermatineae</taxon>
        <taxon>Sclerodermataceae</taxon>
        <taxon>Scleroderma</taxon>
    </lineage>
</organism>
<name>A0A0C3ENA2_9AGAM</name>